<organism evidence="2 3">
    <name type="scientific">Phyllosticta citriasiana</name>
    <dbReference type="NCBI Taxonomy" id="595635"/>
    <lineage>
        <taxon>Eukaryota</taxon>
        <taxon>Fungi</taxon>
        <taxon>Dikarya</taxon>
        <taxon>Ascomycota</taxon>
        <taxon>Pezizomycotina</taxon>
        <taxon>Dothideomycetes</taxon>
        <taxon>Dothideomycetes incertae sedis</taxon>
        <taxon>Botryosphaeriales</taxon>
        <taxon>Phyllostictaceae</taxon>
        <taxon>Phyllosticta</taxon>
    </lineage>
</organism>
<accession>A0ABR1KE27</accession>
<evidence type="ECO:0000313" key="3">
    <source>
        <dbReference type="Proteomes" id="UP001363622"/>
    </source>
</evidence>
<protein>
    <submittedName>
        <fullName evidence="2">Uncharacterized protein</fullName>
    </submittedName>
</protein>
<comment type="caution">
    <text evidence="2">The sequence shown here is derived from an EMBL/GenBank/DDBJ whole genome shotgun (WGS) entry which is preliminary data.</text>
</comment>
<proteinExistence type="predicted"/>
<reference evidence="2 3" key="1">
    <citation type="submission" date="2024-04" db="EMBL/GenBank/DDBJ databases">
        <title>Phyllosticta paracitricarpa is synonymous to the EU quarantine fungus P. citricarpa based on phylogenomic analyses.</title>
        <authorList>
            <consortium name="Lawrence Berkeley National Laboratory"/>
            <person name="Van Ingen-Buijs V.A."/>
            <person name="Van Westerhoven A.C."/>
            <person name="Haridas S."/>
            <person name="Skiadas P."/>
            <person name="Martin F."/>
            <person name="Groenewald J.Z."/>
            <person name="Crous P.W."/>
            <person name="Seidl M.F."/>
        </authorList>
    </citation>
    <scope>NUCLEOTIDE SEQUENCE [LARGE SCALE GENOMIC DNA]</scope>
    <source>
        <strain evidence="2 3">CBS 123371</strain>
    </source>
</reference>
<name>A0ABR1KE27_9PEZI</name>
<keyword evidence="3" id="KW-1185">Reference proteome</keyword>
<feature type="region of interest" description="Disordered" evidence="1">
    <location>
        <begin position="111"/>
        <end position="144"/>
    </location>
</feature>
<evidence type="ECO:0000256" key="1">
    <source>
        <dbReference type="SAM" id="MobiDB-lite"/>
    </source>
</evidence>
<evidence type="ECO:0000313" key="2">
    <source>
        <dbReference type="EMBL" id="KAK7510100.1"/>
    </source>
</evidence>
<gene>
    <name evidence="2" type="ORF">IWZ03DRAFT_363615</name>
</gene>
<feature type="region of interest" description="Disordered" evidence="1">
    <location>
        <begin position="207"/>
        <end position="247"/>
    </location>
</feature>
<feature type="compositionally biased region" description="Polar residues" evidence="1">
    <location>
        <begin position="125"/>
        <end position="139"/>
    </location>
</feature>
<sequence length="247" mass="27490">MDYFGSLREVAARLGLENTVDPYNVEEQRTTMAGPNTANKFHATHLREKLDEAGRIVIELQGHANCLWVEAHSLLERQPVNSVNVTVLNTPEEVTNRVAETTQRIQSLVGQLRSPTGRIEPEASGPSQNQLGQAKSSQRAPEDTNHMAQLTEDSLNQLNKQLVCCRPPRYYTPCESLLAESSTVSEQATEEGQQIVETPKHVRFDLSQNQYYGADPQADTSSSSDSTYAVHGQPTHHLRSSWRPPES</sequence>
<dbReference type="EMBL" id="JBBPHU010000015">
    <property type="protein sequence ID" value="KAK7510100.1"/>
    <property type="molecule type" value="Genomic_DNA"/>
</dbReference>
<dbReference type="Proteomes" id="UP001363622">
    <property type="component" value="Unassembled WGS sequence"/>
</dbReference>